<keyword evidence="4" id="KW-1185">Reference proteome</keyword>
<reference evidence="3" key="1">
    <citation type="submission" date="2019-06" db="EMBL/GenBank/DDBJ databases">
        <authorList>
            <person name="Zheng W."/>
        </authorList>
    </citation>
    <scope>NUCLEOTIDE SEQUENCE</scope>
    <source>
        <strain evidence="3">QDHG01</strain>
    </source>
</reference>
<keyword evidence="2" id="KW-1133">Transmembrane helix</keyword>
<feature type="region of interest" description="Disordered" evidence="1">
    <location>
        <begin position="79"/>
        <end position="174"/>
    </location>
</feature>
<feature type="compositionally biased region" description="Basic and acidic residues" evidence="1">
    <location>
        <begin position="135"/>
        <end position="145"/>
    </location>
</feature>
<comment type="caution">
    <text evidence="3">The sequence shown here is derived from an EMBL/GenBank/DDBJ whole genome shotgun (WGS) entry which is preliminary data.</text>
</comment>
<dbReference type="Proteomes" id="UP000785679">
    <property type="component" value="Unassembled WGS sequence"/>
</dbReference>
<evidence type="ECO:0000256" key="1">
    <source>
        <dbReference type="SAM" id="MobiDB-lite"/>
    </source>
</evidence>
<keyword evidence="2" id="KW-0812">Transmembrane</keyword>
<feature type="compositionally biased region" description="Basic and acidic residues" evidence="1">
    <location>
        <begin position="99"/>
        <end position="114"/>
    </location>
</feature>
<organism evidence="3 4">
    <name type="scientific">Halteria grandinella</name>
    <dbReference type="NCBI Taxonomy" id="5974"/>
    <lineage>
        <taxon>Eukaryota</taxon>
        <taxon>Sar</taxon>
        <taxon>Alveolata</taxon>
        <taxon>Ciliophora</taxon>
        <taxon>Intramacronucleata</taxon>
        <taxon>Spirotrichea</taxon>
        <taxon>Stichotrichia</taxon>
        <taxon>Sporadotrichida</taxon>
        <taxon>Halteriidae</taxon>
        <taxon>Halteria</taxon>
    </lineage>
</organism>
<feature type="compositionally biased region" description="Polar residues" evidence="1">
    <location>
        <begin position="122"/>
        <end position="134"/>
    </location>
</feature>
<dbReference type="EMBL" id="RRYP01003958">
    <property type="protein sequence ID" value="TNV83303.1"/>
    <property type="molecule type" value="Genomic_DNA"/>
</dbReference>
<accession>A0A8J8NXC1</accession>
<protein>
    <submittedName>
        <fullName evidence="3">Uncharacterized protein</fullName>
    </submittedName>
</protein>
<feature type="compositionally biased region" description="Basic and acidic residues" evidence="1">
    <location>
        <begin position="163"/>
        <end position="174"/>
    </location>
</feature>
<dbReference type="AlphaFoldDB" id="A0A8J8NXC1"/>
<gene>
    <name evidence="3" type="ORF">FGO68_gene10088</name>
</gene>
<name>A0A8J8NXC1_HALGN</name>
<evidence type="ECO:0000256" key="2">
    <source>
        <dbReference type="SAM" id="Phobius"/>
    </source>
</evidence>
<evidence type="ECO:0000313" key="4">
    <source>
        <dbReference type="Proteomes" id="UP000785679"/>
    </source>
</evidence>
<sequence length="174" mass="19718">MKKQQQKKNVAYVPQQNDNKAVRQSDQTYFMLGFIFLGLAMLIILAGCAGMMFLFLKMTQRRTAEPYFQFEDDNRLPQIGALSQVQEDPEGEAAGAESTVEKSREASAEMKKELGFPAPQGGSRQSAYSNNQDNIMKDLNNDIENHPYQSHTGLRQRGNAGLRTEDMRKQQHQL</sequence>
<proteinExistence type="predicted"/>
<keyword evidence="2" id="KW-0472">Membrane</keyword>
<evidence type="ECO:0000313" key="3">
    <source>
        <dbReference type="EMBL" id="TNV83303.1"/>
    </source>
</evidence>
<feature type="transmembrane region" description="Helical" evidence="2">
    <location>
        <begin position="29"/>
        <end position="56"/>
    </location>
</feature>